<proteinExistence type="predicted"/>
<dbReference type="PROSITE" id="PS50088">
    <property type="entry name" value="ANK_REPEAT"/>
    <property type="match status" value="2"/>
</dbReference>
<evidence type="ECO:0000313" key="5">
    <source>
        <dbReference type="Proteomes" id="UP001201980"/>
    </source>
</evidence>
<dbReference type="EMBL" id="JAKWBI020000204">
    <property type="protein sequence ID" value="KAJ2899203.1"/>
    <property type="molecule type" value="Genomic_DNA"/>
</dbReference>
<accession>A0AAD5RNX7</accession>
<name>A0AAD5RNX7_9PEZI</name>
<feature type="transmembrane region" description="Helical" evidence="3">
    <location>
        <begin position="112"/>
        <end position="136"/>
    </location>
</feature>
<feature type="compositionally biased region" description="Basic and acidic residues" evidence="2">
    <location>
        <begin position="588"/>
        <end position="601"/>
    </location>
</feature>
<sequence length="1497" mass="169783">MASSLSTLSFSSLSFTTNCTLSARFEAIRNETGQVPLQNLVSLVRATAPPTVSLDGVRDGDIVEWYLPQHEASGGAIGSSNITAAGAGGCRSEYCRALKWEGDPDMAGIGVFISYLLESSILLVLMPLLAFFYFAHNAVPGSRHNRRRFLPDYPTRYRVWTALNITLGHFWLAALLFAMGITISALVFTLISMSAYTAAFSSLSTNIVVWPVLLPWPFYSPMAPRQKIRKWIITVLCILNVVTNIIAFTISADARSDFERLCFSLENDAAAASSSGSWESVEDAVLDLCAWAKGLSVTMAVVIVASWSMQWAVGVWARWHRLYRGRKEPAPRLARLFRIDIDRPGRRWPWVVMGLAGILLASSLVIFWMLRIRVRLDAGDSLLDNDWNFGQIASVTAWALVIAEIVVVCIDKIGAHKAPDEIDNAPTSDDGFLEMAPSSMVAASPTLLHQEIRVTMRLEDAHILLYSDEKHHLIMRLKSLMWKIQDELVAMNYEDRGSVEFRWVEHDILAIQEKMTVKDDKDGDGKENELRPMKWVEFRESHAPDTEKRLKTTFDWYIAEFQRVIYRRFSVLYATKHKDQANPTVKDPPGEWEKRENEKMEKELEGRPVWETCVPDQRIRRLQHLLMDLVELLDDMAHMQFNRPTRRRPKADECDCVGKICNKTGDDFPWRRLDKKARKRQEREELGEGQVNSSGIVDRRHKFVEIGKVRYVFKTCHHQRGGALNISIEKFTVSIPTHSGRCPHGLDLPGSTPSIKSFTSPYWYITVTGAPLVCMSHRVTLYPSFALIFLTLVSPTHPLWNTHRLQPTHFNLPALPPSVLPRPPRLVNILLNTFFSVSPQFPLLCAQHRFALRNALRPATANMSILGLPNEILGLIASNTLHDEDEYCEDLIKLSRANRLFRGICSPIIYQKMQERLPHGILVHAVEEHNLVELKWLVRAARNKAVEEVVGAEIGCYHNISYTPLHQACAEGNMAMVAYLLRQGGQALVGKLASGYCTCLGCSREDMSVSPLHTAICYGHDYIALYLLQQGASIFTSAAGETHSILLDCAYFDRRALAEALHAYGFISNDHIQHELARSRPLPILVETAVRRQSPGMLDWLMDMGADANFTFSTSILEDSPEVRTWSQLPGPVLSLAEASCSSHLSRSNISGEIDPEVSFCCNSGEIASYMNYRVLHVLLLRGADLRSKGQFHNCICLLCTTSTGNEFSINEFSPALSVNLLLDVYHPPETYPTQEEIVECRHGGGTPLEPPAGMEGKPVFSKLLRMSLRDQNIALFAALANYVVEKGYQQTIREFLSEAGHIVAQMPFYQIETWSNMACVIPRSECYFYGWYGPDGYFFGEMAQEALRNINTYFGEWQDEEFWPRFERSLRFMRHCIVDCTKIQGPWEEAHVDSDEFKAMLHAQGPFDDTYPECAPFIPNKYWMESEINTIRRQAQKEPRTLLIFPGGAGDERFRMIHAFYQSGKMRQNNRIFKGWKDVSQRSWRRLENRARPRRP</sequence>
<dbReference type="Gene3D" id="1.25.40.20">
    <property type="entry name" value="Ankyrin repeat-containing domain"/>
    <property type="match status" value="1"/>
</dbReference>
<feature type="repeat" description="ANK" evidence="1">
    <location>
        <begin position="960"/>
        <end position="984"/>
    </location>
</feature>
<evidence type="ECO:0000256" key="1">
    <source>
        <dbReference type="PROSITE-ProRule" id="PRU00023"/>
    </source>
</evidence>
<keyword evidence="3" id="KW-0812">Transmembrane</keyword>
<protein>
    <submittedName>
        <fullName evidence="4">Uncharacterized protein</fullName>
    </submittedName>
</protein>
<keyword evidence="1" id="KW-0040">ANK repeat</keyword>
<feature type="transmembrane region" description="Helical" evidence="3">
    <location>
        <begin position="295"/>
        <end position="317"/>
    </location>
</feature>
<evidence type="ECO:0000313" key="4">
    <source>
        <dbReference type="EMBL" id="KAJ2899203.1"/>
    </source>
</evidence>
<dbReference type="Proteomes" id="UP001201980">
    <property type="component" value="Unassembled WGS sequence"/>
</dbReference>
<feature type="transmembrane region" description="Helical" evidence="3">
    <location>
        <begin position="196"/>
        <end position="219"/>
    </location>
</feature>
<feature type="repeat" description="ANK" evidence="1">
    <location>
        <begin position="1007"/>
        <end position="1039"/>
    </location>
</feature>
<dbReference type="SUPFAM" id="SSF48403">
    <property type="entry name" value="Ankyrin repeat"/>
    <property type="match status" value="1"/>
</dbReference>
<keyword evidence="3" id="KW-1133">Transmembrane helix</keyword>
<dbReference type="InterPro" id="IPR036770">
    <property type="entry name" value="Ankyrin_rpt-contain_sf"/>
</dbReference>
<keyword evidence="5" id="KW-1185">Reference proteome</keyword>
<dbReference type="SMART" id="SM00248">
    <property type="entry name" value="ANK"/>
    <property type="match status" value="2"/>
</dbReference>
<dbReference type="PROSITE" id="PS50297">
    <property type="entry name" value="ANK_REP_REGION"/>
    <property type="match status" value="2"/>
</dbReference>
<reference evidence="4" key="1">
    <citation type="submission" date="2022-07" db="EMBL/GenBank/DDBJ databases">
        <title>Draft genome sequence of Zalerion maritima ATCC 34329, a (micro)plastics degrading marine fungus.</title>
        <authorList>
            <person name="Paco A."/>
            <person name="Goncalves M.F.M."/>
            <person name="Rocha-Santos T.A.P."/>
            <person name="Alves A."/>
        </authorList>
    </citation>
    <scope>NUCLEOTIDE SEQUENCE</scope>
    <source>
        <strain evidence="4">ATCC 34329</strain>
    </source>
</reference>
<keyword evidence="3" id="KW-0472">Membrane</keyword>
<feature type="transmembrane region" description="Helical" evidence="3">
    <location>
        <begin position="157"/>
        <end position="190"/>
    </location>
</feature>
<feature type="region of interest" description="Disordered" evidence="2">
    <location>
        <begin position="579"/>
        <end position="601"/>
    </location>
</feature>
<organism evidence="4 5">
    <name type="scientific">Zalerion maritima</name>
    <dbReference type="NCBI Taxonomy" id="339359"/>
    <lineage>
        <taxon>Eukaryota</taxon>
        <taxon>Fungi</taxon>
        <taxon>Dikarya</taxon>
        <taxon>Ascomycota</taxon>
        <taxon>Pezizomycotina</taxon>
        <taxon>Sordariomycetes</taxon>
        <taxon>Lulworthiomycetidae</taxon>
        <taxon>Lulworthiales</taxon>
        <taxon>Lulworthiaceae</taxon>
        <taxon>Zalerion</taxon>
    </lineage>
</organism>
<feature type="transmembrane region" description="Helical" evidence="3">
    <location>
        <begin position="231"/>
        <end position="250"/>
    </location>
</feature>
<dbReference type="Pfam" id="PF12796">
    <property type="entry name" value="Ank_2"/>
    <property type="match status" value="1"/>
</dbReference>
<dbReference type="InterPro" id="IPR002110">
    <property type="entry name" value="Ankyrin_rpt"/>
</dbReference>
<evidence type="ECO:0000256" key="2">
    <source>
        <dbReference type="SAM" id="MobiDB-lite"/>
    </source>
</evidence>
<evidence type="ECO:0000256" key="3">
    <source>
        <dbReference type="SAM" id="Phobius"/>
    </source>
</evidence>
<comment type="caution">
    <text evidence="4">The sequence shown here is derived from an EMBL/GenBank/DDBJ whole genome shotgun (WGS) entry which is preliminary data.</text>
</comment>
<feature type="transmembrane region" description="Helical" evidence="3">
    <location>
        <begin position="348"/>
        <end position="369"/>
    </location>
</feature>
<gene>
    <name evidence="4" type="ORF">MKZ38_003346</name>
</gene>